<evidence type="ECO:0000313" key="1">
    <source>
        <dbReference type="EMBL" id="GAG91800.1"/>
    </source>
</evidence>
<feature type="non-terminal residue" evidence="1">
    <location>
        <position position="200"/>
    </location>
</feature>
<proteinExistence type="predicted"/>
<reference evidence="1" key="1">
    <citation type="journal article" date="2014" name="Front. Microbiol.">
        <title>High frequency of phylogenetically diverse reductive dehalogenase-homologous genes in deep subseafloor sedimentary metagenomes.</title>
        <authorList>
            <person name="Kawai M."/>
            <person name="Futagami T."/>
            <person name="Toyoda A."/>
            <person name="Takaki Y."/>
            <person name="Nishi S."/>
            <person name="Hori S."/>
            <person name="Arai W."/>
            <person name="Tsubouchi T."/>
            <person name="Morono Y."/>
            <person name="Uchiyama I."/>
            <person name="Ito T."/>
            <person name="Fujiyama A."/>
            <person name="Inagaki F."/>
            <person name="Takami H."/>
        </authorList>
    </citation>
    <scope>NUCLEOTIDE SEQUENCE</scope>
    <source>
        <strain evidence="1">Expedition CK06-06</strain>
    </source>
</reference>
<dbReference type="EMBL" id="BART01024678">
    <property type="protein sequence ID" value="GAG91800.1"/>
    <property type="molecule type" value="Genomic_DNA"/>
</dbReference>
<dbReference type="AlphaFoldDB" id="X1B9L3"/>
<comment type="caution">
    <text evidence="1">The sequence shown here is derived from an EMBL/GenBank/DDBJ whole genome shotgun (WGS) entry which is preliminary data.</text>
</comment>
<organism evidence="1">
    <name type="scientific">marine sediment metagenome</name>
    <dbReference type="NCBI Taxonomy" id="412755"/>
    <lineage>
        <taxon>unclassified sequences</taxon>
        <taxon>metagenomes</taxon>
        <taxon>ecological metagenomes</taxon>
    </lineage>
</organism>
<accession>X1B9L3</accession>
<gene>
    <name evidence="1" type="ORF">S01H4_44496</name>
</gene>
<name>X1B9L3_9ZZZZ</name>
<protein>
    <submittedName>
        <fullName evidence="1">Uncharacterized protein</fullName>
    </submittedName>
</protein>
<sequence>MMKVEIQTEPTIEPVDLATLKTHLRLDSGSFSDNIDETQSLNPDVYTPATYNGTSVDVLGYTALVVLNSGENQPTGTVDVHIEESDDDAVWTDWATGAFLQVTVDGMLTSASLGIGTINTNVASVAFTFYVAGTEYSRGAVAGGTVPGNDVIPINKYGAVALDIGINGVIDVIEAATNAAGYNSAALAIAGIPAVAASHV</sequence>